<dbReference type="EMBL" id="CAXITT010000113">
    <property type="protein sequence ID" value="CAL1532309.1"/>
    <property type="molecule type" value="Genomic_DNA"/>
</dbReference>
<feature type="coiled-coil region" evidence="7">
    <location>
        <begin position="4"/>
        <end position="31"/>
    </location>
</feature>
<keyword evidence="7" id="KW-0175">Coiled coil</keyword>
<sequence>MHGRLKVKSTAEQLEAKRKEREKKLQLYNGAKSKIFEKKINGELDEELLLLSGEVLAVNPDFYTLWNYRKETFLELKKIKSKEELQKIFQSELHFLETCLKINPKSYGSWHQRCFVMDNMPEPDWSRELELCNQFLQYDERNFHCWDYRRFIVKRANVSLEAEFEFSMSKISNNFSNYSSWHYRSKLLPILFPDPTQPMGVDEKALLKEYELVQNGFFTDPDDQSNWFYHRWLMGRGKLKPDWQKQALHCFSVSRTDRCVILSLVKHIQVGKSTDIILECNNSILKGVTWQNQEKSTRFSTLWISFHSNNVTLPENGDLFIKVKILQGGEEICFSSMSLKENEVNYSAPSLSTGGVSRFSQELSVVKTETLQHELEAVSQLLEMETDNKWAVLTLVLLMKALDPVLYHAEIMNNLDKLAVLDTKRINYYKDLKSKFIVENMIDALNDSLSTSIDLSQRDLTKFYHYELLPLVISLDLSYNRLNNVQNFNYLQSIIVLNLNSNNLKSLEGLQYLPKLERLLVRNNGLSSPESLRALQTCPNLKFLDLSGNPVCENEVSHESIREQLQDVDIVFKETS</sequence>
<dbReference type="InterPro" id="IPR001611">
    <property type="entry name" value="Leu-rich_rpt"/>
</dbReference>
<evidence type="ECO:0000256" key="2">
    <source>
        <dbReference type="ARBA" id="ARBA00022602"/>
    </source>
</evidence>
<evidence type="ECO:0000256" key="1">
    <source>
        <dbReference type="ARBA" id="ARBA00006734"/>
    </source>
</evidence>
<dbReference type="Pfam" id="PF01239">
    <property type="entry name" value="PPTA"/>
    <property type="match status" value="5"/>
</dbReference>
<evidence type="ECO:0000313" key="8">
    <source>
        <dbReference type="EMBL" id="CAL1532309.1"/>
    </source>
</evidence>
<comment type="caution">
    <text evidence="8">The sequence shown here is derived from an EMBL/GenBank/DDBJ whole genome shotgun (WGS) entry which is preliminary data.</text>
</comment>
<dbReference type="GO" id="GO:0004663">
    <property type="term" value="F:Rab geranylgeranyltransferase activity"/>
    <property type="evidence" value="ECO:0007669"/>
    <property type="project" value="UniProtKB-UniRule"/>
</dbReference>
<dbReference type="PROSITE" id="PS51450">
    <property type="entry name" value="LRR"/>
    <property type="match status" value="1"/>
</dbReference>
<dbReference type="FunFam" id="1.25.40.120:FF:000001">
    <property type="entry name" value="Geranylgeranyl transferase type-2 subunit alpha"/>
    <property type="match status" value="1"/>
</dbReference>
<dbReference type="Gene3D" id="1.25.40.120">
    <property type="entry name" value="Protein prenylyltransferase"/>
    <property type="match status" value="1"/>
</dbReference>
<keyword evidence="3 6" id="KW-0808">Transferase</keyword>
<dbReference type="SUPFAM" id="SSF52058">
    <property type="entry name" value="L domain-like"/>
    <property type="match status" value="1"/>
</dbReference>
<dbReference type="InterPro" id="IPR032675">
    <property type="entry name" value="LRR_dom_sf"/>
</dbReference>
<dbReference type="PANTHER" id="PTHR11129">
    <property type="entry name" value="PROTEIN FARNESYLTRANSFERASE ALPHA SUBUNIT/RAB GERANYLGERANYL TRANSFERASE ALPHA SUBUNIT"/>
    <property type="match status" value="1"/>
</dbReference>
<keyword evidence="9" id="KW-1185">Reference proteome</keyword>
<dbReference type="EC" id="2.5.1.60" evidence="6"/>
<evidence type="ECO:0000256" key="7">
    <source>
        <dbReference type="SAM" id="Coils"/>
    </source>
</evidence>
<evidence type="ECO:0000256" key="4">
    <source>
        <dbReference type="ARBA" id="ARBA00022737"/>
    </source>
</evidence>
<dbReference type="Pfam" id="PF14580">
    <property type="entry name" value="LRR_9"/>
    <property type="match status" value="1"/>
</dbReference>
<accession>A0AAV2HES3</accession>
<dbReference type="InterPro" id="IPR002088">
    <property type="entry name" value="Prenyl_trans_a"/>
</dbReference>
<keyword evidence="2 6" id="KW-0637">Prenyltransferase</keyword>
<dbReference type="GO" id="GO:0005968">
    <property type="term" value="C:Rab-protein geranylgeranyltransferase complex"/>
    <property type="evidence" value="ECO:0007669"/>
    <property type="project" value="TreeGrafter"/>
</dbReference>
<dbReference type="GO" id="GO:0097354">
    <property type="term" value="P:prenylation"/>
    <property type="evidence" value="ECO:0007669"/>
    <property type="project" value="UniProtKB-UniRule"/>
</dbReference>
<comment type="function">
    <text evidence="6">Catalyzes the transfer of a geranyl-geranyl moiety from geranyl-geranyl pyrophosphate to cysteines occuring in specific C-terminal amino acid sequences.</text>
</comment>
<dbReference type="Proteomes" id="UP001497497">
    <property type="component" value="Unassembled WGS sequence"/>
</dbReference>
<organism evidence="8 9">
    <name type="scientific">Lymnaea stagnalis</name>
    <name type="common">Great pond snail</name>
    <name type="synonym">Helix stagnalis</name>
    <dbReference type="NCBI Taxonomy" id="6523"/>
    <lineage>
        <taxon>Eukaryota</taxon>
        <taxon>Metazoa</taxon>
        <taxon>Spiralia</taxon>
        <taxon>Lophotrochozoa</taxon>
        <taxon>Mollusca</taxon>
        <taxon>Gastropoda</taxon>
        <taxon>Heterobranchia</taxon>
        <taxon>Euthyneura</taxon>
        <taxon>Panpulmonata</taxon>
        <taxon>Hygrophila</taxon>
        <taxon>Lymnaeoidea</taxon>
        <taxon>Lymnaeidae</taxon>
        <taxon>Lymnaea</taxon>
    </lineage>
</organism>
<comment type="catalytic activity">
    <reaction evidence="5 6">
        <text>geranylgeranyl diphosphate + L-cysteinyl-[protein] = S-geranylgeranyl-L-cysteinyl-[protein] + diphosphate</text>
        <dbReference type="Rhea" id="RHEA:21240"/>
        <dbReference type="Rhea" id="RHEA-COMP:10131"/>
        <dbReference type="Rhea" id="RHEA-COMP:11537"/>
        <dbReference type="ChEBI" id="CHEBI:29950"/>
        <dbReference type="ChEBI" id="CHEBI:33019"/>
        <dbReference type="ChEBI" id="CHEBI:57533"/>
        <dbReference type="ChEBI" id="CHEBI:86021"/>
        <dbReference type="EC" id="2.5.1.60"/>
    </reaction>
</comment>
<evidence type="ECO:0000256" key="5">
    <source>
        <dbReference type="ARBA" id="ARBA00047658"/>
    </source>
</evidence>
<dbReference type="AlphaFoldDB" id="A0AAV2HES3"/>
<evidence type="ECO:0000256" key="6">
    <source>
        <dbReference type="RuleBase" id="RU367120"/>
    </source>
</evidence>
<reference evidence="8 9" key="1">
    <citation type="submission" date="2024-04" db="EMBL/GenBank/DDBJ databases">
        <authorList>
            <consortium name="Genoscope - CEA"/>
            <person name="William W."/>
        </authorList>
    </citation>
    <scope>NUCLEOTIDE SEQUENCE [LARGE SCALE GENOMIC DNA]</scope>
</reference>
<protein>
    <recommendedName>
        <fullName evidence="6">Geranylgeranyl transferase type-2 subunit alpha</fullName>
        <ecNumber evidence="6">2.5.1.60</ecNumber>
    </recommendedName>
    <alternativeName>
        <fullName evidence="6">Geranylgeranyl transferase type II subunit alpha</fullName>
    </alternativeName>
</protein>
<dbReference type="PROSITE" id="PS51147">
    <property type="entry name" value="PFTA"/>
    <property type="match status" value="5"/>
</dbReference>
<name>A0AAV2HES3_LYMST</name>
<dbReference type="SUPFAM" id="SSF48439">
    <property type="entry name" value="Protein prenylyltransferase"/>
    <property type="match status" value="1"/>
</dbReference>
<evidence type="ECO:0000313" key="9">
    <source>
        <dbReference type="Proteomes" id="UP001497497"/>
    </source>
</evidence>
<gene>
    <name evidence="8" type="ORF">GSLYS_00006388001</name>
</gene>
<proteinExistence type="inferred from homology"/>
<evidence type="ECO:0000256" key="3">
    <source>
        <dbReference type="ARBA" id="ARBA00022679"/>
    </source>
</evidence>
<keyword evidence="4" id="KW-0677">Repeat</keyword>
<dbReference type="Gene3D" id="3.80.10.10">
    <property type="entry name" value="Ribonuclease Inhibitor"/>
    <property type="match status" value="1"/>
</dbReference>
<dbReference type="Gene3D" id="2.60.40.1130">
    <property type="entry name" value="Rab geranylgeranyltransferase alpha-subunit, insert domain"/>
    <property type="match status" value="1"/>
</dbReference>
<dbReference type="PANTHER" id="PTHR11129:SF2">
    <property type="entry name" value="GERANYLGERANYL TRANSFERASE TYPE-2 SUBUNIT ALPHA"/>
    <property type="match status" value="1"/>
</dbReference>
<comment type="similarity">
    <text evidence="1 6">Belongs to the protein prenyltransferase subunit alpha family.</text>
</comment>